<protein>
    <recommendedName>
        <fullName evidence="3">Lipoprotein</fullName>
    </recommendedName>
</protein>
<sequence length="214" mass="24828">MIVKIENYKKSNITTFILVIVMLSCSDHMYYTKNEVDVETEKVISILIDTLSIDIPIPPPLNELNKNDSLYKLTVLNKIKKDEKDVKIIAIEPKLYSTEIYDFPSKDFGNDYNHLILKLKSLKNTPLVLDYFIENSKDSIIPFHDTLLDNTVSDYIKFDKLLSFSRIAFNEDYSRATIIASSSTSSRAGITSIYFLEKKKDDWYIKKSHGLWIY</sequence>
<proteinExistence type="predicted"/>
<accession>A0A5B7X231</accession>
<dbReference type="PROSITE" id="PS51257">
    <property type="entry name" value="PROKAR_LIPOPROTEIN"/>
    <property type="match status" value="1"/>
</dbReference>
<evidence type="ECO:0008006" key="3">
    <source>
        <dbReference type="Google" id="ProtNLM"/>
    </source>
</evidence>
<gene>
    <name evidence="1" type="ORF">FHG64_08005</name>
</gene>
<dbReference type="OrthoDB" id="1162840at2"/>
<organism evidence="1 2">
    <name type="scientific">Antarcticibacterium flavum</name>
    <dbReference type="NCBI Taxonomy" id="2058175"/>
    <lineage>
        <taxon>Bacteria</taxon>
        <taxon>Pseudomonadati</taxon>
        <taxon>Bacteroidota</taxon>
        <taxon>Flavobacteriia</taxon>
        <taxon>Flavobacteriales</taxon>
        <taxon>Flavobacteriaceae</taxon>
        <taxon>Antarcticibacterium</taxon>
    </lineage>
</organism>
<evidence type="ECO:0000313" key="1">
    <source>
        <dbReference type="EMBL" id="QCY69340.1"/>
    </source>
</evidence>
<name>A0A5B7X231_9FLAO</name>
<dbReference type="KEGG" id="afla:FHG64_08005"/>
<dbReference type="AlphaFoldDB" id="A0A5B7X231"/>
<keyword evidence="2" id="KW-1185">Reference proteome</keyword>
<dbReference type="EMBL" id="CP040812">
    <property type="protein sequence ID" value="QCY69340.1"/>
    <property type="molecule type" value="Genomic_DNA"/>
</dbReference>
<evidence type="ECO:0000313" key="2">
    <source>
        <dbReference type="Proteomes" id="UP000309016"/>
    </source>
</evidence>
<reference evidence="1 2" key="1">
    <citation type="submission" date="2019-06" db="EMBL/GenBank/DDBJ databases">
        <title>Complete genome sequence of Antarcticibacterium flavum KCTC 52984T from an Antarctic marine sediment.</title>
        <authorList>
            <person name="Lee Y.M."/>
            <person name="Shin S.C."/>
        </authorList>
    </citation>
    <scope>NUCLEOTIDE SEQUENCE [LARGE SCALE GENOMIC DNA]</scope>
    <source>
        <strain evidence="1 2">KCTC 52984</strain>
    </source>
</reference>
<dbReference type="Proteomes" id="UP000309016">
    <property type="component" value="Chromosome"/>
</dbReference>